<organism evidence="1 2">
    <name type="scientific">Thalassospira mesophila</name>
    <dbReference type="NCBI Taxonomy" id="1293891"/>
    <lineage>
        <taxon>Bacteria</taxon>
        <taxon>Pseudomonadati</taxon>
        <taxon>Pseudomonadota</taxon>
        <taxon>Alphaproteobacteria</taxon>
        <taxon>Rhodospirillales</taxon>
        <taxon>Thalassospiraceae</taxon>
        <taxon>Thalassospira</taxon>
    </lineage>
</organism>
<evidence type="ECO:0000313" key="2">
    <source>
        <dbReference type="Proteomes" id="UP000193391"/>
    </source>
</evidence>
<keyword evidence="2" id="KW-1185">Reference proteome</keyword>
<accession>A0A1Y2L4F2</accession>
<comment type="caution">
    <text evidence="1">The sequence shown here is derived from an EMBL/GenBank/DDBJ whole genome shotgun (WGS) entry which is preliminary data.</text>
</comment>
<sequence length="76" mass="8535">MLGRGGGLVSKIEAVTVELILDRNDLDGPYSNTRDYVQDLIKKDQNGEMPLRSCNLQLQRAFKAEIRKSSTPLRSN</sequence>
<dbReference type="STRING" id="1293891.TMES_02980"/>
<dbReference type="EMBL" id="JFKA01000001">
    <property type="protein sequence ID" value="OSQ40697.1"/>
    <property type="molecule type" value="Genomic_DNA"/>
</dbReference>
<name>A0A1Y2L4F2_9PROT</name>
<dbReference type="Proteomes" id="UP000193391">
    <property type="component" value="Unassembled WGS sequence"/>
</dbReference>
<reference evidence="1 2" key="1">
    <citation type="submission" date="2014-03" db="EMBL/GenBank/DDBJ databases">
        <title>The draft genome sequence of Thalassospira mesophila JCM 18969.</title>
        <authorList>
            <person name="Lai Q."/>
            <person name="Shao Z."/>
        </authorList>
    </citation>
    <scope>NUCLEOTIDE SEQUENCE [LARGE SCALE GENOMIC DNA]</scope>
    <source>
        <strain evidence="1 2">JCM 18969</strain>
    </source>
</reference>
<dbReference type="AlphaFoldDB" id="A0A1Y2L4F2"/>
<gene>
    <name evidence="1" type="ORF">TMES_02980</name>
</gene>
<evidence type="ECO:0000313" key="1">
    <source>
        <dbReference type="EMBL" id="OSQ40697.1"/>
    </source>
</evidence>
<protein>
    <submittedName>
        <fullName evidence="1">Uncharacterized protein</fullName>
    </submittedName>
</protein>
<proteinExistence type="predicted"/>